<organism evidence="1 2">
    <name type="scientific">Lutibacter maritimus</name>
    <dbReference type="NCBI Taxonomy" id="593133"/>
    <lineage>
        <taxon>Bacteria</taxon>
        <taxon>Pseudomonadati</taxon>
        <taxon>Bacteroidota</taxon>
        <taxon>Flavobacteriia</taxon>
        <taxon>Flavobacteriales</taxon>
        <taxon>Flavobacteriaceae</taxon>
        <taxon>Lutibacter</taxon>
    </lineage>
</organism>
<reference evidence="2" key="1">
    <citation type="submission" date="2016-10" db="EMBL/GenBank/DDBJ databases">
        <authorList>
            <person name="Varghese N."/>
            <person name="Submissions S."/>
        </authorList>
    </citation>
    <scope>NUCLEOTIDE SEQUENCE [LARGE SCALE GENOMIC DNA]</scope>
    <source>
        <strain evidence="2">DSM 24450</strain>
    </source>
</reference>
<dbReference type="Proteomes" id="UP000199312">
    <property type="component" value="Unassembled WGS sequence"/>
</dbReference>
<dbReference type="AlphaFoldDB" id="A0A1I6P0N2"/>
<gene>
    <name evidence="1" type="ORF">SAMN04488006_0774</name>
</gene>
<accession>A0A1I6P0N2</accession>
<sequence length="137" mass="16292">MSLKYKIYQERFLLVDVLNNTITASKLYEFHKSYRNDPKIFVVYKVLTNLIGADFKMTFDEMMDYVEVLKREPLPPNFKWAILTETPNSTMFSILVKEDPHFKNKVEVFSTLKASLDYLNVEFKENEFEDDDYVTMS</sequence>
<proteinExistence type="predicted"/>
<evidence type="ECO:0000313" key="2">
    <source>
        <dbReference type="Proteomes" id="UP000199312"/>
    </source>
</evidence>
<name>A0A1I6P0N2_9FLAO</name>
<dbReference type="RefSeq" id="WP_090222840.1">
    <property type="nucleotide sequence ID" value="NZ_FOZP01000001.1"/>
</dbReference>
<evidence type="ECO:0000313" key="1">
    <source>
        <dbReference type="EMBL" id="SFS33648.1"/>
    </source>
</evidence>
<dbReference type="OrthoDB" id="1119272at2"/>
<protein>
    <submittedName>
        <fullName evidence="1">Uncharacterized protein</fullName>
    </submittedName>
</protein>
<dbReference type="STRING" id="593133.SAMN04488006_0774"/>
<keyword evidence="2" id="KW-1185">Reference proteome</keyword>
<dbReference type="EMBL" id="FOZP01000001">
    <property type="protein sequence ID" value="SFS33648.1"/>
    <property type="molecule type" value="Genomic_DNA"/>
</dbReference>